<organism evidence="1 4">
    <name type="scientific">Yersinia enterocolitica</name>
    <dbReference type="NCBI Taxonomy" id="630"/>
    <lineage>
        <taxon>Bacteria</taxon>
        <taxon>Pseudomonadati</taxon>
        <taxon>Pseudomonadota</taxon>
        <taxon>Gammaproteobacteria</taxon>
        <taxon>Enterobacterales</taxon>
        <taxon>Yersiniaceae</taxon>
        <taxon>Yersinia</taxon>
    </lineage>
</organism>
<dbReference type="KEGG" id="yet:CH48_518"/>
<name>A0A0E1NK63_YEREN</name>
<keyword evidence="3" id="KW-1185">Reference proteome</keyword>
<dbReference type="EMBL" id="CPXJ01000025">
    <property type="protein sequence ID" value="CND82957.1"/>
    <property type="molecule type" value="Genomic_DNA"/>
</dbReference>
<evidence type="ECO:0000313" key="1">
    <source>
        <dbReference type="EMBL" id="CFQ68936.1"/>
    </source>
</evidence>
<dbReference type="AlphaFoldDB" id="A0A0E1NK63"/>
<evidence type="ECO:0000313" key="4">
    <source>
        <dbReference type="Proteomes" id="UP000048841"/>
    </source>
</evidence>
<reference evidence="1 4" key="1">
    <citation type="submission" date="2015-03" db="EMBL/GenBank/DDBJ databases">
        <authorList>
            <person name="Murphy D."/>
        </authorList>
    </citation>
    <scope>NUCLEOTIDE SEQUENCE [LARGE SCALE GENOMIC DNA]</scope>
    <source>
        <strain evidence="1 4">IP26249</strain>
    </source>
</reference>
<gene>
    <name evidence="1" type="ORF">ERS137941_03079</name>
    <name evidence="2" type="ORF">ERS137959_02319</name>
</gene>
<proteinExistence type="predicted"/>
<accession>A0A0E1NK63</accession>
<dbReference type="EMBL" id="CGBR01000025">
    <property type="protein sequence ID" value="CFQ68936.1"/>
    <property type="molecule type" value="Genomic_DNA"/>
</dbReference>
<evidence type="ECO:0000313" key="3">
    <source>
        <dbReference type="Proteomes" id="UP000041601"/>
    </source>
</evidence>
<evidence type="ECO:0000313" key="2">
    <source>
        <dbReference type="EMBL" id="CND82957.1"/>
    </source>
</evidence>
<protein>
    <submittedName>
        <fullName evidence="1">Uncharacterized protein</fullName>
    </submittedName>
</protein>
<reference evidence="2 3" key="2">
    <citation type="submission" date="2015-03" db="EMBL/GenBank/DDBJ databases">
        <authorList>
            <consortium name="Pathogen Informatics"/>
            <person name="Murphy D."/>
        </authorList>
    </citation>
    <scope>NUCLEOTIDE SEQUENCE [LARGE SCALE GENOMIC DNA]</scope>
    <source>
        <strain evidence="2 3">IP05342</strain>
    </source>
</reference>
<dbReference type="Proteomes" id="UP000048841">
    <property type="component" value="Unassembled WGS sequence"/>
</dbReference>
<dbReference type="PATRIC" id="fig|630.30.peg.3894"/>
<sequence>MKIRAMDQLFLQLGVIDRQTHARLQICCIEASSIFSEYTRHISSYLEYIFIR</sequence>
<dbReference type="Proteomes" id="UP000041601">
    <property type="component" value="Unassembled WGS sequence"/>
</dbReference>